<keyword evidence="2" id="KW-0274">FAD</keyword>
<evidence type="ECO:0000256" key="2">
    <source>
        <dbReference type="ARBA" id="ARBA00022827"/>
    </source>
</evidence>
<keyword evidence="3" id="KW-0521">NADP</keyword>
<dbReference type="GO" id="GO:0050661">
    <property type="term" value="F:NADP binding"/>
    <property type="evidence" value="ECO:0007669"/>
    <property type="project" value="InterPro"/>
</dbReference>
<sequence length="542" mass="60318">MTEIRLDALVVGGGFGGIALIRSFLELGFKCRAVDKYPDLGGTWHANRYPGVMSDSQSWMYQFSDKEQALAFPWTKNYLTRDEIVSYLNLYVDKHSLREYFQFNTEVQSAEWDEATETWRVVCSTGDLFIVRYLATALGLFGKTKLPDIPGLEEGRFKGRVMHSAAWDRNVDLDGKRVGIIGCGSTGIQLTVACTPKARDLRVFIRHPQYSVPAGIRDISPKERQRINDSYDDIRAQALGSRTASGFAEPTRATASVSPEERTQIYEDLWRTGGGFRFLWGGFSDIGTNPEANEEACNFIRKKIQSIVHDSAKVECLMPKEAYARRPPCDDGYYECFNQKHVMPIDVLANPITHLEEKGLRTADGTLHELDILILATGFEAIDGPYKAIQGGIKGRGGEQLIDHWAAGASAYLGIFNAGFPNFFIINGPHVPVANVPTAIEVQVRLLTDLLRKKAVEDKFTVIEVTPATEAAWIEECNNAGADMISQKVNSWTTGKLNTNGETNGETVRKPPHNQFYIPGIRGYLELSENVKAGNYSGFKFS</sequence>
<keyword evidence="5" id="KW-0503">Monooxygenase</keyword>
<name>A0A1S9RNA2_PENBI</name>
<keyword evidence="4" id="KW-0560">Oxidoreductase</keyword>
<dbReference type="InterPro" id="IPR020946">
    <property type="entry name" value="Flavin_mOase-like"/>
</dbReference>
<dbReference type="Gene3D" id="3.50.50.60">
    <property type="entry name" value="FAD/NAD(P)-binding domain"/>
    <property type="match status" value="2"/>
</dbReference>
<comment type="caution">
    <text evidence="5">The sequence shown here is derived from an EMBL/GenBank/DDBJ whole genome shotgun (WGS) entry which is preliminary data.</text>
</comment>
<dbReference type="Pfam" id="PF00743">
    <property type="entry name" value="FMO-like"/>
    <property type="match status" value="1"/>
</dbReference>
<accession>A0A1S9RNA2</accession>
<keyword evidence="1" id="KW-0285">Flavoprotein</keyword>
<reference evidence="5" key="1">
    <citation type="submission" date="2015-09" db="EMBL/GenBank/DDBJ databases">
        <authorList>
            <person name="Jackson K.R."/>
            <person name="Lunt B.L."/>
            <person name="Fisher J.N.B."/>
            <person name="Gardner A.V."/>
            <person name="Bailey M.E."/>
            <person name="Deus L.M."/>
            <person name="Earl A.S."/>
            <person name="Gibby P.D."/>
            <person name="Hartmann K.A."/>
            <person name="Liu J.E."/>
            <person name="Manci A.M."/>
            <person name="Nielsen D.A."/>
            <person name="Solomon M.B."/>
            <person name="Breakwell D.P."/>
            <person name="Burnett S.H."/>
            <person name="Grose J.H."/>
        </authorList>
    </citation>
    <scope>NUCLEOTIDE SEQUENCE [LARGE SCALE GENOMIC DNA]</scope>
    <source>
        <strain evidence="5">LaBioMMi 136</strain>
    </source>
</reference>
<dbReference type="SUPFAM" id="SSF51905">
    <property type="entry name" value="FAD/NAD(P)-binding domain"/>
    <property type="match status" value="3"/>
</dbReference>
<dbReference type="InterPro" id="IPR050775">
    <property type="entry name" value="FAD-binding_Monooxygenases"/>
</dbReference>
<evidence type="ECO:0000256" key="4">
    <source>
        <dbReference type="ARBA" id="ARBA00023002"/>
    </source>
</evidence>
<protein>
    <submittedName>
        <fullName evidence="5">Cyclohexanone 1,2-monooxygenase</fullName>
    </submittedName>
</protein>
<evidence type="ECO:0000313" key="5">
    <source>
        <dbReference type="EMBL" id="OOQ86994.1"/>
    </source>
</evidence>
<gene>
    <name evidence="5" type="ORF">PEBR_18899</name>
</gene>
<dbReference type="PANTHER" id="PTHR43098">
    <property type="entry name" value="L-ORNITHINE N(5)-MONOOXYGENASE-RELATED"/>
    <property type="match status" value="1"/>
</dbReference>
<organism evidence="5">
    <name type="scientific">Penicillium brasilianum</name>
    <dbReference type="NCBI Taxonomy" id="104259"/>
    <lineage>
        <taxon>Eukaryota</taxon>
        <taxon>Fungi</taxon>
        <taxon>Dikarya</taxon>
        <taxon>Ascomycota</taxon>
        <taxon>Pezizomycotina</taxon>
        <taxon>Eurotiomycetes</taxon>
        <taxon>Eurotiomycetidae</taxon>
        <taxon>Eurotiales</taxon>
        <taxon>Aspergillaceae</taxon>
        <taxon>Penicillium</taxon>
    </lineage>
</organism>
<evidence type="ECO:0000256" key="3">
    <source>
        <dbReference type="ARBA" id="ARBA00022857"/>
    </source>
</evidence>
<dbReference type="AlphaFoldDB" id="A0A1S9RNA2"/>
<evidence type="ECO:0000256" key="1">
    <source>
        <dbReference type="ARBA" id="ARBA00022630"/>
    </source>
</evidence>
<dbReference type="GO" id="GO:0004499">
    <property type="term" value="F:N,N-dimethylaniline monooxygenase activity"/>
    <property type="evidence" value="ECO:0007669"/>
    <property type="project" value="InterPro"/>
</dbReference>
<dbReference type="EMBL" id="LJBN01000130">
    <property type="protein sequence ID" value="OOQ86994.1"/>
    <property type="molecule type" value="Genomic_DNA"/>
</dbReference>
<dbReference type="InterPro" id="IPR036188">
    <property type="entry name" value="FAD/NAD-bd_sf"/>
</dbReference>
<dbReference type="Proteomes" id="UP000190744">
    <property type="component" value="Unassembled WGS sequence"/>
</dbReference>
<proteinExistence type="predicted"/>
<dbReference type="PANTHER" id="PTHR43098:SF5">
    <property type="entry name" value="DUAL-FUNCTIONAL MONOOXYGENASE_METHYLTRANSFERASE PSOF"/>
    <property type="match status" value="1"/>
</dbReference>
<dbReference type="GO" id="GO:0050660">
    <property type="term" value="F:flavin adenine dinucleotide binding"/>
    <property type="evidence" value="ECO:0007669"/>
    <property type="project" value="InterPro"/>
</dbReference>